<comment type="function">
    <text evidence="5">Part of a binding-protein-dependent transport system for a sugar.</text>
</comment>
<evidence type="ECO:0000313" key="9">
    <source>
        <dbReference type="Proteomes" id="UP000240530"/>
    </source>
</evidence>
<feature type="signal peptide" evidence="7">
    <location>
        <begin position="1"/>
        <end position="38"/>
    </location>
</feature>
<proteinExistence type="inferred from homology"/>
<dbReference type="InterPro" id="IPR050490">
    <property type="entry name" value="Bact_solute-bd_prot1"/>
</dbReference>
<organism evidence="8 9">
    <name type="scientific">Photobacterium leiognathi subsp. mandapamensis</name>
    <name type="common">Photobacterium mandapamensis</name>
    <dbReference type="NCBI Taxonomy" id="48408"/>
    <lineage>
        <taxon>Bacteria</taxon>
        <taxon>Pseudomonadati</taxon>
        <taxon>Pseudomonadota</taxon>
        <taxon>Gammaproteobacteria</taxon>
        <taxon>Vibrionales</taxon>
        <taxon>Vibrionaceae</taxon>
        <taxon>Photobacterium</taxon>
    </lineage>
</organism>
<dbReference type="GO" id="GO:0055085">
    <property type="term" value="P:transmembrane transport"/>
    <property type="evidence" value="ECO:0007669"/>
    <property type="project" value="InterPro"/>
</dbReference>
<keyword evidence="3" id="KW-0813">Transport</keyword>
<comment type="caution">
    <text evidence="8">The sequence shown here is derived from an EMBL/GenBank/DDBJ whole genome shotgun (WGS) entry which is preliminary data.</text>
</comment>
<dbReference type="Proteomes" id="UP000240530">
    <property type="component" value="Unassembled WGS sequence"/>
</dbReference>
<comment type="subcellular location">
    <subcellularLocation>
        <location evidence="1">Periplasm</location>
    </subcellularLocation>
</comment>
<accession>A0A2T3KS89</accession>
<evidence type="ECO:0000256" key="7">
    <source>
        <dbReference type="SAM" id="SignalP"/>
    </source>
</evidence>
<keyword evidence="4 7" id="KW-0732">Signal</keyword>
<evidence type="ECO:0000256" key="5">
    <source>
        <dbReference type="ARBA" id="ARBA00049629"/>
    </source>
</evidence>
<feature type="chain" id="PRO_5015426244" description="Probable sugar-binding periplasmic protein" evidence="7">
    <location>
        <begin position="39"/>
        <end position="448"/>
    </location>
</feature>
<dbReference type="GO" id="GO:0042597">
    <property type="term" value="C:periplasmic space"/>
    <property type="evidence" value="ECO:0007669"/>
    <property type="project" value="UniProtKB-SubCell"/>
</dbReference>
<comment type="similarity">
    <text evidence="2">Belongs to the bacterial solute-binding protein 1 family.</text>
</comment>
<evidence type="ECO:0000256" key="6">
    <source>
        <dbReference type="ARBA" id="ARBA00049753"/>
    </source>
</evidence>
<evidence type="ECO:0000256" key="4">
    <source>
        <dbReference type="ARBA" id="ARBA00022729"/>
    </source>
</evidence>
<dbReference type="InterPro" id="IPR006059">
    <property type="entry name" value="SBP"/>
</dbReference>
<dbReference type="RefSeq" id="WP_107185728.1">
    <property type="nucleotide sequence ID" value="NZ_PYNS01000021.1"/>
</dbReference>
<name>A0A2T3KS89_PHOLD</name>
<reference evidence="8 9" key="1">
    <citation type="submission" date="2018-03" db="EMBL/GenBank/DDBJ databases">
        <title>Whole genome sequencing of Histamine producing bacteria.</title>
        <authorList>
            <person name="Butler K."/>
        </authorList>
    </citation>
    <scope>NUCLEOTIDE SEQUENCE [LARGE SCALE GENOMIC DNA]</scope>
    <source>
        <strain evidence="8 9">Res.4.1</strain>
    </source>
</reference>
<dbReference type="InterPro" id="IPR006061">
    <property type="entry name" value="SBP_1_CS"/>
</dbReference>
<dbReference type="AlphaFoldDB" id="A0A2T3KS89"/>
<dbReference type="EMBL" id="PYNS01000021">
    <property type="protein sequence ID" value="PSV09215.1"/>
    <property type="molecule type" value="Genomic_DNA"/>
</dbReference>
<evidence type="ECO:0000313" key="8">
    <source>
        <dbReference type="EMBL" id="PSV09215.1"/>
    </source>
</evidence>
<dbReference type="Gene3D" id="3.40.190.10">
    <property type="entry name" value="Periplasmic binding protein-like II"/>
    <property type="match status" value="2"/>
</dbReference>
<dbReference type="SUPFAM" id="SSF53850">
    <property type="entry name" value="Periplasmic binding protein-like II"/>
    <property type="match status" value="1"/>
</dbReference>
<evidence type="ECO:0000256" key="1">
    <source>
        <dbReference type="ARBA" id="ARBA00004418"/>
    </source>
</evidence>
<dbReference type="PROSITE" id="PS01037">
    <property type="entry name" value="SBP_BACTERIAL_1"/>
    <property type="match status" value="1"/>
</dbReference>
<sequence>MKQTTSTFIYTKVQSTLCRSLIAASVSLATLAPMSALAEVQKASLSGTVLVDSWRQDDAIWKEKIIPAFNKHYPNIKVTYRSPEGLTAFQDDLNTNLANGKAGDLIACRPFDGSLALFKQGHLSDITEMPGMENFPSFALSPWQTDSGAQTFCLPMASVIHGFFYNKKVFKELDLSVPKTTAGFNHILNMIKNNGQYVPLAMGTNDKWEAGTMGFQNIGPNYWKGEDGRLGLINGTERFNSPQYKQVFQELANWGRFLGQGYQTRKYADSIELFKSGKAAIYPAGSWDISTFTGQLDFGVFPPPVESRGDECYFSDHTDIGMGLNTKAEYNPAAKALLEWMTTAEYAELLTNAIPGFFSLSNHFFEVENPIAKEMMAWRNECDSTIRSSAQILSRGKTSFEAQIDQTSVAVLNGTMTPEQAAELVQSGLDEWYVPQREAKVASLICQE</sequence>
<dbReference type="PANTHER" id="PTHR43649:SF28">
    <property type="entry name" value="BINDING PROTEIN COMPONENT OF ABC SUGAR TRANSPORTER-RELATED"/>
    <property type="match status" value="1"/>
</dbReference>
<protein>
    <recommendedName>
        <fullName evidence="6">Probable sugar-binding periplasmic protein</fullName>
    </recommendedName>
</protein>
<evidence type="ECO:0000256" key="2">
    <source>
        <dbReference type="ARBA" id="ARBA00008520"/>
    </source>
</evidence>
<gene>
    <name evidence="8" type="ORF">C0W93_16210</name>
</gene>
<evidence type="ECO:0000256" key="3">
    <source>
        <dbReference type="ARBA" id="ARBA00022448"/>
    </source>
</evidence>
<dbReference type="Pfam" id="PF01547">
    <property type="entry name" value="SBP_bac_1"/>
    <property type="match status" value="1"/>
</dbReference>
<dbReference type="PANTHER" id="PTHR43649">
    <property type="entry name" value="ARABINOSE-BINDING PROTEIN-RELATED"/>
    <property type="match status" value="1"/>
</dbReference>